<evidence type="ECO:0000313" key="2">
    <source>
        <dbReference type="Proteomes" id="UP000823674"/>
    </source>
</evidence>
<dbReference type="EMBL" id="JADBGQ010000008">
    <property type="protein sequence ID" value="KAG5384747.1"/>
    <property type="molecule type" value="Genomic_DNA"/>
</dbReference>
<keyword evidence="2" id="KW-1185">Reference proteome</keyword>
<evidence type="ECO:0000313" key="1">
    <source>
        <dbReference type="EMBL" id="KAG5384747.1"/>
    </source>
</evidence>
<sequence>MMITVNWSCDMEQGHEDTMMGSHPGGHVTACSVRCSIFEYLMTGDLTLGWEGTSLASVRVSYDISPCLDELTIGYCFVGLKSLELYPIGALVFFGCWSKAIGSILRTSDRQSRNIDHVISGHLRSGVSQSWPFLCS</sequence>
<comment type="caution">
    <text evidence="1">The sequence shown here is derived from an EMBL/GenBank/DDBJ whole genome shotgun (WGS) entry which is preliminary data.</text>
</comment>
<dbReference type="Proteomes" id="UP000823674">
    <property type="component" value="Chromosome A09"/>
</dbReference>
<organism evidence="1 2">
    <name type="scientific">Brassica rapa subsp. trilocularis</name>
    <dbReference type="NCBI Taxonomy" id="1813537"/>
    <lineage>
        <taxon>Eukaryota</taxon>
        <taxon>Viridiplantae</taxon>
        <taxon>Streptophyta</taxon>
        <taxon>Embryophyta</taxon>
        <taxon>Tracheophyta</taxon>
        <taxon>Spermatophyta</taxon>
        <taxon>Magnoliopsida</taxon>
        <taxon>eudicotyledons</taxon>
        <taxon>Gunneridae</taxon>
        <taxon>Pentapetalae</taxon>
        <taxon>rosids</taxon>
        <taxon>malvids</taxon>
        <taxon>Brassicales</taxon>
        <taxon>Brassicaceae</taxon>
        <taxon>Brassiceae</taxon>
        <taxon>Brassica</taxon>
    </lineage>
</organism>
<protein>
    <submittedName>
        <fullName evidence="1">Uncharacterized protein</fullName>
    </submittedName>
</protein>
<gene>
    <name evidence="1" type="primary">A09g511830.1_BraROA</name>
    <name evidence="1" type="ORF">IGI04_036217</name>
</gene>
<accession>A0ABQ7LEU1</accession>
<name>A0ABQ7LEU1_BRACM</name>
<proteinExistence type="predicted"/>
<reference evidence="1 2" key="1">
    <citation type="submission" date="2021-03" db="EMBL/GenBank/DDBJ databases">
        <authorList>
            <person name="King G.J."/>
            <person name="Bancroft I."/>
            <person name="Baten A."/>
            <person name="Bloomfield J."/>
            <person name="Borpatragohain P."/>
            <person name="He Z."/>
            <person name="Irish N."/>
            <person name="Irwin J."/>
            <person name="Liu K."/>
            <person name="Mauleon R.P."/>
            <person name="Moore J."/>
            <person name="Morris R."/>
            <person name="Ostergaard L."/>
            <person name="Wang B."/>
            <person name="Wells R."/>
        </authorList>
    </citation>
    <scope>NUCLEOTIDE SEQUENCE [LARGE SCALE GENOMIC DNA]</scope>
    <source>
        <strain evidence="1">R-o-18</strain>
        <tissue evidence="1">Leaf</tissue>
    </source>
</reference>